<keyword evidence="2" id="KW-0129">CBS domain</keyword>
<comment type="caution">
    <text evidence="5">The sequence shown here is derived from an EMBL/GenBank/DDBJ whole genome shotgun (WGS) entry which is preliminary data.</text>
</comment>
<proteinExistence type="predicted"/>
<evidence type="ECO:0000313" key="5">
    <source>
        <dbReference type="EMBL" id="POR02228.1"/>
    </source>
</evidence>
<dbReference type="PROSITE" id="PS51371">
    <property type="entry name" value="CBS"/>
    <property type="match status" value="2"/>
</dbReference>
<keyword evidence="1" id="KW-0677">Repeat</keyword>
<dbReference type="InterPro" id="IPR000644">
    <property type="entry name" value="CBS_dom"/>
</dbReference>
<evidence type="ECO:0000259" key="3">
    <source>
        <dbReference type="PROSITE" id="PS51371"/>
    </source>
</evidence>
<gene>
    <name evidence="5" type="ORF">AU468_06455</name>
</gene>
<dbReference type="SUPFAM" id="SSF55021">
    <property type="entry name" value="ACT-like"/>
    <property type="match status" value="1"/>
</dbReference>
<reference evidence="6" key="1">
    <citation type="submission" date="2015-12" db="EMBL/GenBank/DDBJ databases">
        <authorList>
            <person name="Lodha T.D."/>
            <person name="Chintalapati S."/>
            <person name="Chintalapati V.R."/>
            <person name="Sravanthi T."/>
        </authorList>
    </citation>
    <scope>NUCLEOTIDE SEQUENCE [LARGE SCALE GENOMIC DNA]</scope>
    <source>
        <strain evidence="6">JC133</strain>
    </source>
</reference>
<dbReference type="Pfam" id="PF00571">
    <property type="entry name" value="CBS"/>
    <property type="match status" value="2"/>
</dbReference>
<dbReference type="Gene3D" id="3.10.580.10">
    <property type="entry name" value="CBS-domain"/>
    <property type="match status" value="1"/>
</dbReference>
<evidence type="ECO:0000313" key="6">
    <source>
        <dbReference type="Proteomes" id="UP000237350"/>
    </source>
</evidence>
<dbReference type="SMART" id="SM00116">
    <property type="entry name" value="CBS"/>
    <property type="match status" value="2"/>
</dbReference>
<dbReference type="Pfam" id="PF22190">
    <property type="entry name" value="TTHA0829-like_ACT"/>
    <property type="match status" value="1"/>
</dbReference>
<dbReference type="SUPFAM" id="SSF54631">
    <property type="entry name" value="CBS-domain pair"/>
    <property type="match status" value="1"/>
</dbReference>
<feature type="domain" description="ACT" evidence="4">
    <location>
        <begin position="145"/>
        <end position="216"/>
    </location>
</feature>
<protein>
    <recommendedName>
        <fullName evidence="7">CBS domain-containing protein</fullName>
    </recommendedName>
</protein>
<sequence length="216" mass="24101">MLVKNIMSRNLYVAHPKTTVTDAQETMRRENIHHLPVIDDHTKKLVGIVSEKDLLYASPSPASTLDVYEMTRLLSKLSVGSVMAKKVVSAHPQDLVEDAARKMVDHDIGCLPIVDEDNYPVGIITESDMFRLFIDLFGTREKGLRATLRIPEEPGELAKLGSDVSEHNGNIVSIGTWPGERPTDALCIMKVTGMTREQFISSVEKHILEVIDIREV</sequence>
<dbReference type="CDD" id="cd04584">
    <property type="entry name" value="CBS_pair_AcuB_like"/>
    <property type="match status" value="1"/>
</dbReference>
<feature type="domain" description="CBS" evidence="3">
    <location>
        <begin position="7"/>
        <end position="64"/>
    </location>
</feature>
<name>A0A2S4JRR8_9SPIO</name>
<dbReference type="PROSITE" id="PS51671">
    <property type="entry name" value="ACT"/>
    <property type="match status" value="1"/>
</dbReference>
<evidence type="ECO:0000256" key="1">
    <source>
        <dbReference type="ARBA" id="ARBA00022737"/>
    </source>
</evidence>
<dbReference type="InterPro" id="IPR051462">
    <property type="entry name" value="CBS_domain-containing"/>
</dbReference>
<dbReference type="OrthoDB" id="9802114at2"/>
<keyword evidence="6" id="KW-1185">Reference proteome</keyword>
<organism evidence="5 6">
    <name type="scientific">Alkalispirochaeta sphaeroplastigenens</name>
    <dbReference type="NCBI Taxonomy" id="1187066"/>
    <lineage>
        <taxon>Bacteria</taxon>
        <taxon>Pseudomonadati</taxon>
        <taxon>Spirochaetota</taxon>
        <taxon>Spirochaetia</taxon>
        <taxon>Spirochaetales</taxon>
        <taxon>Spirochaetaceae</taxon>
        <taxon>Alkalispirochaeta</taxon>
    </lineage>
</organism>
<dbReference type="RefSeq" id="WP_103680006.1">
    <property type="nucleotide sequence ID" value="NZ_LPWH01000062.1"/>
</dbReference>
<evidence type="ECO:0000256" key="2">
    <source>
        <dbReference type="PROSITE-ProRule" id="PRU00703"/>
    </source>
</evidence>
<feature type="domain" description="CBS" evidence="3">
    <location>
        <begin position="83"/>
        <end position="141"/>
    </location>
</feature>
<dbReference type="InterPro" id="IPR045865">
    <property type="entry name" value="ACT-like_dom_sf"/>
</dbReference>
<dbReference type="PANTHER" id="PTHR48108:SF34">
    <property type="entry name" value="CBS DOMAIN-CONTAINING PROTEIN YHCV"/>
    <property type="match status" value="1"/>
</dbReference>
<accession>A0A2S4JRR8</accession>
<dbReference type="AlphaFoldDB" id="A0A2S4JRR8"/>
<dbReference type="InterPro" id="IPR046342">
    <property type="entry name" value="CBS_dom_sf"/>
</dbReference>
<dbReference type="InterPro" id="IPR002912">
    <property type="entry name" value="ACT_dom"/>
</dbReference>
<dbReference type="EMBL" id="LPWH01000062">
    <property type="protein sequence ID" value="POR02228.1"/>
    <property type="molecule type" value="Genomic_DNA"/>
</dbReference>
<dbReference type="Proteomes" id="UP000237350">
    <property type="component" value="Unassembled WGS sequence"/>
</dbReference>
<dbReference type="PANTHER" id="PTHR48108">
    <property type="entry name" value="CBS DOMAIN-CONTAINING PROTEIN CBSX2, CHLOROPLASTIC"/>
    <property type="match status" value="1"/>
</dbReference>
<evidence type="ECO:0008006" key="7">
    <source>
        <dbReference type="Google" id="ProtNLM"/>
    </source>
</evidence>
<evidence type="ECO:0000259" key="4">
    <source>
        <dbReference type="PROSITE" id="PS51671"/>
    </source>
</evidence>